<dbReference type="Proteomes" id="UP000031419">
    <property type="component" value="Unassembled WGS sequence"/>
</dbReference>
<comment type="caution">
    <text evidence="2">The sequence shown here is derived from an EMBL/GenBank/DDBJ whole genome shotgun (WGS) entry which is preliminary data.</text>
</comment>
<gene>
    <name evidence="2" type="ORF">GU90_00805</name>
</gene>
<dbReference type="Gene3D" id="2.160.20.120">
    <property type="match status" value="1"/>
</dbReference>
<dbReference type="OrthoDB" id="4331847at2"/>
<evidence type="ECO:0000313" key="3">
    <source>
        <dbReference type="Proteomes" id="UP000031419"/>
    </source>
</evidence>
<organism evidence="2 3">
    <name type="scientific">Saccharopolyspora rectivirgula</name>
    <dbReference type="NCBI Taxonomy" id="28042"/>
    <lineage>
        <taxon>Bacteria</taxon>
        <taxon>Bacillati</taxon>
        <taxon>Actinomycetota</taxon>
        <taxon>Actinomycetes</taxon>
        <taxon>Pseudonocardiales</taxon>
        <taxon>Pseudonocardiaceae</taxon>
        <taxon>Saccharopolyspora</taxon>
    </lineage>
</organism>
<dbReference type="PANTHER" id="PTHR34094:SF1">
    <property type="entry name" value="PROTEIN FAM185A"/>
    <property type="match status" value="1"/>
</dbReference>
<dbReference type="InterPro" id="IPR025164">
    <property type="entry name" value="Toastrack_DUF4097"/>
</dbReference>
<dbReference type="EMBL" id="JNVU01000004">
    <property type="protein sequence ID" value="KEI45957.1"/>
    <property type="molecule type" value="Genomic_DNA"/>
</dbReference>
<dbReference type="STRING" id="28042.GU90_00805"/>
<evidence type="ECO:0000259" key="1">
    <source>
        <dbReference type="Pfam" id="PF13349"/>
    </source>
</evidence>
<evidence type="ECO:0000313" key="2">
    <source>
        <dbReference type="EMBL" id="KEI45957.1"/>
    </source>
</evidence>
<proteinExistence type="predicted"/>
<feature type="domain" description="DUF4097" evidence="1">
    <location>
        <begin position="42"/>
        <end position="160"/>
    </location>
</feature>
<dbReference type="PANTHER" id="PTHR34094">
    <property type="match status" value="1"/>
</dbReference>
<dbReference type="Pfam" id="PF13349">
    <property type="entry name" value="DUF4097"/>
    <property type="match status" value="2"/>
</dbReference>
<reference evidence="2 3" key="1">
    <citation type="submission" date="2014-06" db="EMBL/GenBank/DDBJ databases">
        <title>Saccharopolyspora rectivirgula DSM-43113 Genome sequencing.</title>
        <authorList>
            <person name="Barrera C."/>
            <person name="Millon L."/>
            <person name="Rognon B."/>
            <person name="Zaugg C."/>
            <person name="Monod M."/>
        </authorList>
    </citation>
    <scope>NUCLEOTIDE SEQUENCE [LARGE SCALE GENOMIC DNA]</scope>
    <source>
        <strain evidence="2 3">DSM 43113</strain>
    </source>
</reference>
<feature type="domain" description="DUF4097" evidence="1">
    <location>
        <begin position="164"/>
        <end position="226"/>
    </location>
</feature>
<name>A0A073B3U5_9PSEU</name>
<keyword evidence="3" id="KW-1185">Reference proteome</keyword>
<sequence length="262" mass="27700">MMRTGLAVVGAALLLFMGAVLTLGPFGDPEERSTEVTGISRVEISGASGNVQVRYRPGDTGVVHEKVSRNRWWSHDSQVHHRVENGTLVLDANCGWRCQVDYEVTLPAEVPVTGDLGSGDLRVSGMRSVQADVKSGSVELEDISGRVEVRASSGDIRLADVQGDVVVRTGSGEISGSDLRGRQLTAESGSGDVELAASEAESVRVETGSGDIELTVPPGAYAVKSRTGSGEEEIEVPVDPNARQELLLSTGSGSIRVDNWED</sequence>
<dbReference type="eggNOG" id="COG3595">
    <property type="taxonomic scope" value="Bacteria"/>
</dbReference>
<protein>
    <recommendedName>
        <fullName evidence="1">DUF4097 domain-containing protein</fullName>
    </recommendedName>
</protein>
<accession>A0A073B3U5</accession>
<dbReference type="AlphaFoldDB" id="A0A073B3U5"/>